<dbReference type="AlphaFoldDB" id="A0A444Z6B7"/>
<reference evidence="2 3" key="1">
    <citation type="submission" date="2019-01" db="EMBL/GenBank/DDBJ databases">
        <title>Sequencing of cultivated peanut Arachis hypogaea provides insights into genome evolution and oil improvement.</title>
        <authorList>
            <person name="Chen X."/>
        </authorList>
    </citation>
    <scope>NUCLEOTIDE SEQUENCE [LARGE SCALE GENOMIC DNA]</scope>
    <source>
        <strain evidence="3">cv. Fuhuasheng</strain>
        <tissue evidence="2">Leaves</tissue>
    </source>
</reference>
<comment type="caution">
    <text evidence="2">The sequence shown here is derived from an EMBL/GenBank/DDBJ whole genome shotgun (WGS) entry which is preliminary data.</text>
</comment>
<feature type="compositionally biased region" description="Polar residues" evidence="1">
    <location>
        <begin position="346"/>
        <end position="379"/>
    </location>
</feature>
<accession>A0A444Z6B7</accession>
<keyword evidence="3" id="KW-1185">Reference proteome</keyword>
<organism evidence="2 3">
    <name type="scientific">Arachis hypogaea</name>
    <name type="common">Peanut</name>
    <dbReference type="NCBI Taxonomy" id="3818"/>
    <lineage>
        <taxon>Eukaryota</taxon>
        <taxon>Viridiplantae</taxon>
        <taxon>Streptophyta</taxon>
        <taxon>Embryophyta</taxon>
        <taxon>Tracheophyta</taxon>
        <taxon>Spermatophyta</taxon>
        <taxon>Magnoliopsida</taxon>
        <taxon>eudicotyledons</taxon>
        <taxon>Gunneridae</taxon>
        <taxon>Pentapetalae</taxon>
        <taxon>rosids</taxon>
        <taxon>fabids</taxon>
        <taxon>Fabales</taxon>
        <taxon>Fabaceae</taxon>
        <taxon>Papilionoideae</taxon>
        <taxon>50 kb inversion clade</taxon>
        <taxon>dalbergioids sensu lato</taxon>
        <taxon>Dalbergieae</taxon>
        <taxon>Pterocarpus clade</taxon>
        <taxon>Arachis</taxon>
    </lineage>
</organism>
<dbReference type="PANTHER" id="PTHR47286">
    <property type="entry name" value="F3I6.9 PROTEIN"/>
    <property type="match status" value="1"/>
</dbReference>
<feature type="compositionally biased region" description="Basic and acidic residues" evidence="1">
    <location>
        <begin position="240"/>
        <end position="251"/>
    </location>
</feature>
<feature type="compositionally biased region" description="Basic and acidic residues" evidence="1">
    <location>
        <begin position="296"/>
        <end position="316"/>
    </location>
</feature>
<feature type="compositionally biased region" description="Low complexity" evidence="1">
    <location>
        <begin position="55"/>
        <end position="75"/>
    </location>
</feature>
<dbReference type="STRING" id="3818.A0A444Z6B7"/>
<evidence type="ECO:0008006" key="4">
    <source>
        <dbReference type="Google" id="ProtNLM"/>
    </source>
</evidence>
<feature type="region of interest" description="Disordered" evidence="1">
    <location>
        <begin position="217"/>
        <end position="251"/>
    </location>
</feature>
<feature type="compositionally biased region" description="Polar residues" evidence="1">
    <location>
        <begin position="156"/>
        <end position="169"/>
    </location>
</feature>
<feature type="region of interest" description="Disordered" evidence="1">
    <location>
        <begin position="296"/>
        <end position="379"/>
    </location>
</feature>
<feature type="region of interest" description="Disordered" evidence="1">
    <location>
        <begin position="154"/>
        <end position="178"/>
    </location>
</feature>
<sequence length="538" mass="59517">MASDARHPPSRICWRRSRARETSSDEIWRRDLAAIEDRTTRNNGSDSDEEHSSGGEDSPSLPHLPFPSSSMTLLPLPLPKMGETSASNDGLQASVSLGRFENDSLSWERWSSFSPNKYMEEVEKCATPGSVAQKKAYFEAHYKKIAARKAELLAQEKQNGEGSSGSEDQNGMHITGENSGAGAVFDVLKKPGYVEVVKIESSSVDEISRSYIVSRDYVSSSAKAENEELKTRSHSSQLTDKAEEVVSTKQEESIDAEVEDVKEILHVVYNVKETGNATEVEVKELTLDHTKDVEAKHLTLDHPREYKVTPIKRESNVAKTKKTSMQPTPKISQISTPRSSSSKPTLTQTKLPASSSSTKNADSPSLSRKQITSSGQSRKVANKSLHMSMSLGLSNHDPAPHSTVGKSLIMQKMGDKDIVRRAFKTFQNNYNQPKLSGEDRSLVKRQVPARGTKPKVSTSTASQKENGQPTKVESIDRRSANSVRATSVLRRDVRAEKGKEEEKEAEMKKRTPNFKGYTSTSILARTKSVKDKESFRKG</sequence>
<evidence type="ECO:0000313" key="3">
    <source>
        <dbReference type="Proteomes" id="UP000289738"/>
    </source>
</evidence>
<proteinExistence type="predicted"/>
<feature type="compositionally biased region" description="Low complexity" evidence="1">
    <location>
        <begin position="330"/>
        <end position="345"/>
    </location>
</feature>
<feature type="compositionally biased region" description="Basic and acidic residues" evidence="1">
    <location>
        <begin position="528"/>
        <end position="538"/>
    </location>
</feature>
<dbReference type="EMBL" id="SDMP01000015">
    <property type="protein sequence ID" value="RYR09707.1"/>
    <property type="molecule type" value="Genomic_DNA"/>
</dbReference>
<evidence type="ECO:0000313" key="2">
    <source>
        <dbReference type="EMBL" id="RYR09707.1"/>
    </source>
</evidence>
<evidence type="ECO:0000256" key="1">
    <source>
        <dbReference type="SAM" id="MobiDB-lite"/>
    </source>
</evidence>
<dbReference type="Proteomes" id="UP000289738">
    <property type="component" value="Chromosome B05"/>
</dbReference>
<feature type="compositionally biased region" description="Basic and acidic residues" evidence="1">
    <location>
        <begin position="489"/>
        <end position="509"/>
    </location>
</feature>
<name>A0A444Z6B7_ARAHY</name>
<protein>
    <recommendedName>
        <fullName evidence="4">TPX2 C-terminal domain-containing protein</fullName>
    </recommendedName>
</protein>
<feature type="compositionally biased region" description="Basic and acidic residues" evidence="1">
    <location>
        <begin position="19"/>
        <end position="40"/>
    </location>
</feature>
<gene>
    <name evidence="2" type="ORF">Ahy_B05g078093</name>
</gene>
<feature type="region of interest" description="Disordered" evidence="1">
    <location>
        <begin position="1"/>
        <end position="90"/>
    </location>
</feature>
<dbReference type="PANTHER" id="PTHR47286:SF2">
    <property type="entry name" value="F3I6.9 PROTEIN"/>
    <property type="match status" value="1"/>
</dbReference>
<feature type="compositionally biased region" description="Polar residues" evidence="1">
    <location>
        <begin position="455"/>
        <end position="471"/>
    </location>
</feature>
<feature type="region of interest" description="Disordered" evidence="1">
    <location>
        <begin position="430"/>
        <end position="538"/>
    </location>
</feature>